<evidence type="ECO:0000256" key="12">
    <source>
        <dbReference type="ARBA" id="ARBA00030594"/>
    </source>
</evidence>
<dbReference type="Pfam" id="PF00091">
    <property type="entry name" value="Tubulin"/>
    <property type="match status" value="1"/>
</dbReference>
<dbReference type="GO" id="GO:0005525">
    <property type="term" value="F:GTP binding"/>
    <property type="evidence" value="ECO:0007669"/>
    <property type="project" value="UniProtKB-UniRule"/>
</dbReference>
<dbReference type="EMBL" id="JBHFFA010000007">
    <property type="protein sequence ID" value="KAL2612850.1"/>
    <property type="molecule type" value="Genomic_DNA"/>
</dbReference>
<evidence type="ECO:0000256" key="7">
    <source>
        <dbReference type="ARBA" id="ARBA00022741"/>
    </source>
</evidence>
<evidence type="ECO:0000256" key="1">
    <source>
        <dbReference type="ARBA" id="ARBA00004114"/>
    </source>
</evidence>
<dbReference type="Gene3D" id="3.40.50.1440">
    <property type="entry name" value="Tubulin/FtsZ, GTPase domain"/>
    <property type="match status" value="1"/>
</dbReference>
<accession>A0ABD1XVM2</accession>
<organism evidence="16 17">
    <name type="scientific">Riccia fluitans</name>
    <dbReference type="NCBI Taxonomy" id="41844"/>
    <lineage>
        <taxon>Eukaryota</taxon>
        <taxon>Viridiplantae</taxon>
        <taxon>Streptophyta</taxon>
        <taxon>Embryophyta</taxon>
        <taxon>Marchantiophyta</taxon>
        <taxon>Marchantiopsida</taxon>
        <taxon>Marchantiidae</taxon>
        <taxon>Marchantiales</taxon>
        <taxon>Ricciaceae</taxon>
        <taxon>Riccia</taxon>
    </lineage>
</organism>
<evidence type="ECO:0000256" key="6">
    <source>
        <dbReference type="ARBA" id="ARBA00022701"/>
    </source>
</evidence>
<dbReference type="CDD" id="cd02189">
    <property type="entry name" value="delta_zeta_tubulin-like"/>
    <property type="match status" value="1"/>
</dbReference>
<dbReference type="SUPFAM" id="SSF52490">
    <property type="entry name" value="Tubulin nucleotide-binding domain-like"/>
    <property type="match status" value="1"/>
</dbReference>
<protein>
    <recommendedName>
        <fullName evidence="5">Tubulin delta chain</fullName>
    </recommendedName>
    <alternativeName>
        <fullName evidence="12">Delta-tubulin</fullName>
    </alternativeName>
</protein>
<evidence type="ECO:0000313" key="17">
    <source>
        <dbReference type="Proteomes" id="UP001605036"/>
    </source>
</evidence>
<dbReference type="PRINTS" id="PR01224">
    <property type="entry name" value="DELTATUBULIN"/>
</dbReference>
<evidence type="ECO:0000259" key="15">
    <source>
        <dbReference type="SMART" id="SM00864"/>
    </source>
</evidence>
<dbReference type="GO" id="GO:0005874">
    <property type="term" value="C:microtubule"/>
    <property type="evidence" value="ECO:0007669"/>
    <property type="project" value="UniProtKB-KW"/>
</dbReference>
<comment type="function">
    <text evidence="13">Acts as a positive regulator of hedgehog signaling and regulates ciliary function.</text>
</comment>
<keyword evidence="11" id="KW-0966">Cell projection</keyword>
<dbReference type="AlphaFoldDB" id="A0ABD1XVM2"/>
<dbReference type="InterPro" id="IPR017975">
    <property type="entry name" value="Tubulin_CS"/>
</dbReference>
<dbReference type="SMART" id="SM00864">
    <property type="entry name" value="Tubulin"/>
    <property type="match status" value="1"/>
</dbReference>
<dbReference type="PANTHER" id="PTHR11588">
    <property type="entry name" value="TUBULIN"/>
    <property type="match status" value="1"/>
</dbReference>
<proteinExistence type="inferred from homology"/>
<gene>
    <name evidence="16" type="ORF">R1flu_024542</name>
</gene>
<comment type="similarity">
    <text evidence="4 14">Belongs to the tubulin family.</text>
</comment>
<dbReference type="SUPFAM" id="SSF55307">
    <property type="entry name" value="Tubulin C-terminal domain-like"/>
    <property type="match status" value="1"/>
</dbReference>
<comment type="subcellular location">
    <subcellularLocation>
        <location evidence="3">Cell projection</location>
        <location evidence="3">Cilium</location>
    </subcellularLocation>
    <subcellularLocation>
        <location evidence="1">Cytoplasm</location>
        <location evidence="1">Cytoskeleton</location>
        <location evidence="1">Microtubule organizing center</location>
        <location evidence="1">Centrosome</location>
        <location evidence="1">Centriole</location>
    </subcellularLocation>
    <subcellularLocation>
        <location evidence="2">Nucleus</location>
    </subcellularLocation>
</comment>
<evidence type="ECO:0000256" key="3">
    <source>
        <dbReference type="ARBA" id="ARBA00004138"/>
    </source>
</evidence>
<dbReference type="PRINTS" id="PR01161">
    <property type="entry name" value="TUBULIN"/>
</dbReference>
<feature type="domain" description="Tubulin/FtsZ GTPase" evidence="15">
    <location>
        <begin position="31"/>
        <end position="233"/>
    </location>
</feature>
<keyword evidence="17" id="KW-1185">Reference proteome</keyword>
<dbReference type="InterPro" id="IPR008280">
    <property type="entry name" value="Tub_FtsZ_C"/>
</dbReference>
<dbReference type="InterPro" id="IPR003008">
    <property type="entry name" value="Tubulin_FtsZ_GTPase"/>
</dbReference>
<dbReference type="GO" id="GO:0030030">
    <property type="term" value="P:cell projection organization"/>
    <property type="evidence" value="ECO:0007669"/>
    <property type="project" value="UniProtKB-KW"/>
</dbReference>
<evidence type="ECO:0000256" key="8">
    <source>
        <dbReference type="ARBA" id="ARBA00022794"/>
    </source>
</evidence>
<name>A0ABD1XVM2_9MARC</name>
<dbReference type="InterPro" id="IPR000217">
    <property type="entry name" value="Tubulin"/>
</dbReference>
<keyword evidence="9 14" id="KW-0342">GTP-binding</keyword>
<dbReference type="InterPro" id="IPR036525">
    <property type="entry name" value="Tubulin/FtsZ_GTPase_sf"/>
</dbReference>
<evidence type="ECO:0000256" key="4">
    <source>
        <dbReference type="ARBA" id="ARBA00009636"/>
    </source>
</evidence>
<evidence type="ECO:0000256" key="13">
    <source>
        <dbReference type="ARBA" id="ARBA00046149"/>
    </source>
</evidence>
<keyword evidence="10" id="KW-0539">Nucleus</keyword>
<comment type="caution">
    <text evidence="16">The sequence shown here is derived from an EMBL/GenBank/DDBJ whole genome shotgun (WGS) entry which is preliminary data.</text>
</comment>
<reference evidence="16 17" key="1">
    <citation type="submission" date="2024-09" db="EMBL/GenBank/DDBJ databases">
        <title>Chromosome-scale assembly of Riccia fluitans.</title>
        <authorList>
            <person name="Paukszto L."/>
            <person name="Sawicki J."/>
            <person name="Karawczyk K."/>
            <person name="Piernik-Szablinska J."/>
            <person name="Szczecinska M."/>
            <person name="Mazdziarz M."/>
        </authorList>
    </citation>
    <scope>NUCLEOTIDE SEQUENCE [LARGE SCALE GENOMIC DNA]</scope>
    <source>
        <strain evidence="16">Rf_01</strain>
        <tissue evidence="16">Aerial parts of the thallus</tissue>
    </source>
</reference>
<sequence>MGVVVVQLGQGGNQMGYALFRCLASMSNSLPDEFFRSSPNKKETKARAVLIDMEPKVIHGIIRRPKYPSVQGNRADWTYNAHGLVTGDSGSGNNWARGYYDHGPQSLDSMMKAIRTEVEHCDVCGGFIILQSMAGGTGAGLGAYLVEALKDEFPSSFILSYSICPYESGEIIVQNYNVLLTLSHLQSFADGIIIVQNEQLSTICRTLLSIQRPSFDDLNELAVQALGCVLLPSHWRTVEPNSQPTFKAFSKSSSESEQTIATSGQSSVRLLSDLLSSLCFHPGYKMLTLRFTPQVPAQSLDFTNFTWDAQLKYLRQMLITGAYKELEMDWNIKLPTASGHDYRQRIFSSSAPHLMNRSVASLLILRGSGSDCVGVSDFADDRLYPIWQVDPLSVASCSSSYGRYELAASLLTNCQSSVYPVSRALTKGYNMLASKAYLYQYFEHGMEYASFESAFASVEDIVSRYSSL</sequence>
<dbReference type="PROSITE" id="PS00227">
    <property type="entry name" value="TUBULIN"/>
    <property type="match status" value="1"/>
</dbReference>
<dbReference type="Proteomes" id="UP001605036">
    <property type="component" value="Unassembled WGS sequence"/>
</dbReference>
<evidence type="ECO:0000256" key="14">
    <source>
        <dbReference type="RuleBase" id="RU000352"/>
    </source>
</evidence>
<dbReference type="GO" id="GO:0005929">
    <property type="term" value="C:cilium"/>
    <property type="evidence" value="ECO:0007669"/>
    <property type="project" value="UniProtKB-SubCell"/>
</dbReference>
<keyword evidence="8" id="KW-0970">Cilium biogenesis/degradation</keyword>
<evidence type="ECO:0000313" key="16">
    <source>
        <dbReference type="EMBL" id="KAL2612850.1"/>
    </source>
</evidence>
<keyword evidence="6 14" id="KW-0493">Microtubule</keyword>
<dbReference type="GO" id="GO:0005634">
    <property type="term" value="C:nucleus"/>
    <property type="evidence" value="ECO:0007669"/>
    <property type="project" value="UniProtKB-SubCell"/>
</dbReference>
<keyword evidence="7 14" id="KW-0547">Nucleotide-binding</keyword>
<evidence type="ECO:0000256" key="5">
    <source>
        <dbReference type="ARBA" id="ARBA00014184"/>
    </source>
</evidence>
<dbReference type="GO" id="GO:0005814">
    <property type="term" value="C:centriole"/>
    <property type="evidence" value="ECO:0007669"/>
    <property type="project" value="UniProtKB-SubCell"/>
</dbReference>
<evidence type="ECO:0000256" key="9">
    <source>
        <dbReference type="ARBA" id="ARBA00023134"/>
    </source>
</evidence>
<evidence type="ECO:0000256" key="2">
    <source>
        <dbReference type="ARBA" id="ARBA00004123"/>
    </source>
</evidence>
<dbReference type="InterPro" id="IPR002967">
    <property type="entry name" value="Delta_tubulin"/>
</dbReference>
<evidence type="ECO:0000256" key="10">
    <source>
        <dbReference type="ARBA" id="ARBA00023242"/>
    </source>
</evidence>
<evidence type="ECO:0000256" key="11">
    <source>
        <dbReference type="ARBA" id="ARBA00023273"/>
    </source>
</evidence>